<feature type="transmembrane region" description="Helical" evidence="1">
    <location>
        <begin position="306"/>
        <end position="326"/>
    </location>
</feature>
<feature type="transmembrane region" description="Helical" evidence="1">
    <location>
        <begin position="151"/>
        <end position="177"/>
    </location>
</feature>
<feature type="transmembrane region" description="Helical" evidence="1">
    <location>
        <begin position="86"/>
        <end position="108"/>
    </location>
</feature>
<feature type="transmembrane region" description="Helical" evidence="1">
    <location>
        <begin position="12"/>
        <end position="34"/>
    </location>
</feature>
<dbReference type="Proteomes" id="UP000192611">
    <property type="component" value="Unassembled WGS sequence"/>
</dbReference>
<feature type="transmembrane region" description="Helical" evidence="1">
    <location>
        <begin position="335"/>
        <end position="352"/>
    </location>
</feature>
<feature type="transmembrane region" description="Helical" evidence="1">
    <location>
        <begin position="120"/>
        <end position="139"/>
    </location>
</feature>
<evidence type="ECO:0008006" key="4">
    <source>
        <dbReference type="Google" id="ProtNLM"/>
    </source>
</evidence>
<feature type="transmembrane region" description="Helical" evidence="1">
    <location>
        <begin position="208"/>
        <end position="228"/>
    </location>
</feature>
<reference evidence="3" key="1">
    <citation type="submission" date="2017-03" db="EMBL/GenBank/DDBJ databases">
        <title>Novel pathways for hydrocarbon cycling and metabolic interdependencies in hydrothermal sediment communities.</title>
        <authorList>
            <person name="Dombrowski N."/>
            <person name="Seitz K."/>
            <person name="Teske A."/>
            <person name="Baker B."/>
        </authorList>
    </citation>
    <scope>NUCLEOTIDE SEQUENCE [LARGE SCALE GENOMIC DNA]</scope>
</reference>
<evidence type="ECO:0000256" key="1">
    <source>
        <dbReference type="SAM" id="Phobius"/>
    </source>
</evidence>
<evidence type="ECO:0000313" key="3">
    <source>
        <dbReference type="Proteomes" id="UP000192611"/>
    </source>
</evidence>
<gene>
    <name evidence="2" type="ORF">B6D57_03380</name>
</gene>
<sequence length="499" mass="58514">MDSLKVFWSNRFGKVILIISFILIIFNTYCAWGIPIDDAYTTYRYAKNLLNGYGPVYNPGDRVEGYSNFLWMLINAIAIKLEIDPLVFSSALSVVMLLITIFFLLKIYHIEKINEKNDSSYLLFGLIPIVTSLSIYFYITSGLETQMFITIFFLSVFSIRYLKWNFITTGLLFGGLILTRSDGFVYVGIILLSTLIISFLRKENRRDIILSGFIAIVIFILYFTWRVWYYRSLLPNPYYAKTSFGILQLKDGIIYFITFLKENLIWIFLLIFGFYRKEELYLLLIIIGVVFYVTIIGGDWMPHHRFYQILIPLFGYVIGWGVYYLCKEYGKYRRFIYTFLLFVLLFNLFDIVNEYSLEKIVTGRNMDTDAVETTKRVGIYINDNCPKDEKVAFSGAGILPYYADRYVIDTMGINDYHIAHLPGGIERGDPDYVLSLKPYYIVLFHDTIDEHGNVSSFTWEGGRAIYEHPGFKERYVFEKAFPTRGVKKGRYFHLYRRKM</sequence>
<organism evidence="2 3">
    <name type="scientific">Candidatus Coatesbacteria bacterium 4484_99</name>
    <dbReference type="NCBI Taxonomy" id="1970774"/>
    <lineage>
        <taxon>Bacteria</taxon>
        <taxon>Candidatus Coatesiibacteriota</taxon>
    </lineage>
</organism>
<feature type="transmembrane region" description="Helical" evidence="1">
    <location>
        <begin position="280"/>
        <end position="300"/>
    </location>
</feature>
<keyword evidence="1" id="KW-0472">Membrane</keyword>
<dbReference type="AlphaFoldDB" id="A0A1W9S0S6"/>
<comment type="caution">
    <text evidence="2">The sequence shown here is derived from an EMBL/GenBank/DDBJ whole genome shotgun (WGS) entry which is preliminary data.</text>
</comment>
<keyword evidence="1" id="KW-1133">Transmembrane helix</keyword>
<name>A0A1W9S0S6_9BACT</name>
<dbReference type="EMBL" id="NATQ01000059">
    <property type="protein sequence ID" value="OQX90393.1"/>
    <property type="molecule type" value="Genomic_DNA"/>
</dbReference>
<accession>A0A1W9S0S6</accession>
<feature type="transmembrane region" description="Helical" evidence="1">
    <location>
        <begin position="253"/>
        <end position="273"/>
    </location>
</feature>
<evidence type="ECO:0000313" key="2">
    <source>
        <dbReference type="EMBL" id="OQX90393.1"/>
    </source>
</evidence>
<feature type="transmembrane region" description="Helical" evidence="1">
    <location>
        <begin position="183"/>
        <end position="201"/>
    </location>
</feature>
<keyword evidence="1" id="KW-0812">Transmembrane</keyword>
<protein>
    <recommendedName>
        <fullName evidence="4">Glycosyltransferase RgtA/B/C/D-like domain-containing protein</fullName>
    </recommendedName>
</protein>
<proteinExistence type="predicted"/>